<dbReference type="EnsemblMetazoa" id="AALB004473-RA">
    <property type="protein sequence ID" value="AALB004473-PA"/>
    <property type="gene ID" value="AALB004473"/>
</dbReference>
<evidence type="ECO:0000313" key="2">
    <source>
        <dbReference type="Proteomes" id="UP000069272"/>
    </source>
</evidence>
<dbReference type="AlphaFoldDB" id="A0A182FD86"/>
<proteinExistence type="predicted"/>
<organism evidence="1 2">
    <name type="scientific">Anopheles albimanus</name>
    <name type="common">New world malaria mosquito</name>
    <dbReference type="NCBI Taxonomy" id="7167"/>
    <lineage>
        <taxon>Eukaryota</taxon>
        <taxon>Metazoa</taxon>
        <taxon>Ecdysozoa</taxon>
        <taxon>Arthropoda</taxon>
        <taxon>Hexapoda</taxon>
        <taxon>Insecta</taxon>
        <taxon>Pterygota</taxon>
        <taxon>Neoptera</taxon>
        <taxon>Endopterygota</taxon>
        <taxon>Diptera</taxon>
        <taxon>Nematocera</taxon>
        <taxon>Culicoidea</taxon>
        <taxon>Culicidae</taxon>
        <taxon>Anophelinae</taxon>
        <taxon>Anopheles</taxon>
    </lineage>
</organism>
<protein>
    <submittedName>
        <fullName evidence="1">Uncharacterized protein</fullName>
    </submittedName>
</protein>
<accession>A0A182FD86</accession>
<reference evidence="1" key="2">
    <citation type="submission" date="2022-08" db="UniProtKB">
        <authorList>
            <consortium name="EnsemblMetazoa"/>
        </authorList>
    </citation>
    <scope>IDENTIFICATION</scope>
    <source>
        <strain evidence="1">STECLA/ALBI9_A</strain>
    </source>
</reference>
<dbReference type="Proteomes" id="UP000069272">
    <property type="component" value="Chromosome 3L"/>
</dbReference>
<evidence type="ECO:0000313" key="1">
    <source>
        <dbReference type="EnsemblMetazoa" id="AALB004473-PA"/>
    </source>
</evidence>
<dbReference type="VEuPathDB" id="VectorBase:AALB004473"/>
<reference evidence="1 2" key="1">
    <citation type="journal article" date="2017" name="G3 (Bethesda)">
        <title>The Physical Genome Mapping of Anopheles albimanus Corrected Scaffold Misassemblies and Identified Interarm Rearrangements in Genus Anopheles.</title>
        <authorList>
            <person name="Artemov G.N."/>
            <person name="Peery A.N."/>
            <person name="Jiang X."/>
            <person name="Tu Z."/>
            <person name="Stegniy V.N."/>
            <person name="Sharakhova M.V."/>
            <person name="Sharakhov I.V."/>
        </authorList>
    </citation>
    <scope>NUCLEOTIDE SEQUENCE [LARGE SCALE GENOMIC DNA]</scope>
    <source>
        <strain evidence="1 2">ALBI9_A</strain>
    </source>
</reference>
<keyword evidence="2" id="KW-1185">Reference proteome</keyword>
<name>A0A182FD86_ANOAL</name>
<sequence length="33" mass="3757">MPHRRPHSTTTTGRKPQNAFVPATTDRNFIFCA</sequence>